<keyword evidence="3" id="KW-1185">Reference proteome</keyword>
<sequence length="400" mass="45026">MSARQRRESRRLPVPPDPARAVPLWARAVELRTEWLNHALCCAPADRDTAENAITALYALLDRPRPRFVWVPSPAAAVRLVPPTPPARVTDELWRVEKQLATLVSRLRDRLDHAIHDHWYRYAAHFPPPPDPVLALRSGADLRSVVTRGVHDVLRAVVRESVAGLVRAAIPEERLGLWWGGQHDVDWVAHYDVHRRVLDARFDAADAEQWQLWAALVRSCGWWWPRGDVCVVVERPLAIRTEPVAGSAYGEVRLHNPTGPAVVFPDGWSVHAWHGTRVPAWVVESPTVELIAAERNVEVRRCAIERVGWAAFIDQAGLTLVGRADDPGNPGCELRLYDLPYARWGAPTRLLLAVNGSVERDGTRRRYGLLVPPWFDDPVDAAGWSYGLTGVQYAQLRRRT</sequence>
<protein>
    <recommendedName>
        <fullName evidence="1">DUF6745 domain-containing protein</fullName>
    </recommendedName>
</protein>
<dbReference type="RefSeq" id="WP_253766056.1">
    <property type="nucleotide sequence ID" value="NZ_JAMTCK010000001.1"/>
</dbReference>
<dbReference type="AlphaFoldDB" id="A0AAE3GC36"/>
<evidence type="ECO:0000313" key="3">
    <source>
        <dbReference type="Proteomes" id="UP001206128"/>
    </source>
</evidence>
<evidence type="ECO:0000259" key="1">
    <source>
        <dbReference type="Pfam" id="PF20530"/>
    </source>
</evidence>
<comment type="caution">
    <text evidence="2">The sequence shown here is derived from an EMBL/GenBank/DDBJ whole genome shotgun (WGS) entry which is preliminary data.</text>
</comment>
<accession>A0AAE3GC36</accession>
<dbReference type="Proteomes" id="UP001206128">
    <property type="component" value="Unassembled WGS sequence"/>
</dbReference>
<proteinExistence type="predicted"/>
<name>A0AAE3GC36_9PSEU</name>
<evidence type="ECO:0000313" key="2">
    <source>
        <dbReference type="EMBL" id="MCP2163423.1"/>
    </source>
</evidence>
<dbReference type="Pfam" id="PF20530">
    <property type="entry name" value="DUF6745"/>
    <property type="match status" value="1"/>
</dbReference>
<organism evidence="2 3">
    <name type="scientific">Goodfellowiella coeruleoviolacea</name>
    <dbReference type="NCBI Taxonomy" id="334858"/>
    <lineage>
        <taxon>Bacteria</taxon>
        <taxon>Bacillati</taxon>
        <taxon>Actinomycetota</taxon>
        <taxon>Actinomycetes</taxon>
        <taxon>Pseudonocardiales</taxon>
        <taxon>Pseudonocardiaceae</taxon>
        <taxon>Goodfellowiella</taxon>
    </lineage>
</organism>
<dbReference type="EMBL" id="JAMTCK010000001">
    <property type="protein sequence ID" value="MCP2163423.1"/>
    <property type="molecule type" value="Genomic_DNA"/>
</dbReference>
<feature type="domain" description="DUF6745" evidence="1">
    <location>
        <begin position="200"/>
        <end position="397"/>
    </location>
</feature>
<dbReference type="InterPro" id="IPR046633">
    <property type="entry name" value="DUF6745"/>
</dbReference>
<gene>
    <name evidence="2" type="ORF">LX83_000263</name>
</gene>
<reference evidence="2" key="1">
    <citation type="submission" date="2022-06" db="EMBL/GenBank/DDBJ databases">
        <title>Genomic Encyclopedia of Archaeal and Bacterial Type Strains, Phase II (KMG-II): from individual species to whole genera.</title>
        <authorList>
            <person name="Goeker M."/>
        </authorList>
    </citation>
    <scope>NUCLEOTIDE SEQUENCE</scope>
    <source>
        <strain evidence="2">DSM 43935</strain>
    </source>
</reference>